<proteinExistence type="predicted"/>
<organism evidence="1 2">
    <name type="scientific">Hypoxylon rubiginosum</name>
    <dbReference type="NCBI Taxonomy" id="110542"/>
    <lineage>
        <taxon>Eukaryota</taxon>
        <taxon>Fungi</taxon>
        <taxon>Dikarya</taxon>
        <taxon>Ascomycota</taxon>
        <taxon>Pezizomycotina</taxon>
        <taxon>Sordariomycetes</taxon>
        <taxon>Xylariomycetidae</taxon>
        <taxon>Xylariales</taxon>
        <taxon>Hypoxylaceae</taxon>
        <taxon>Hypoxylon</taxon>
    </lineage>
</organism>
<keyword evidence="2" id="KW-1185">Reference proteome</keyword>
<evidence type="ECO:0000313" key="2">
    <source>
        <dbReference type="Proteomes" id="UP001497700"/>
    </source>
</evidence>
<evidence type="ECO:0000313" key="1">
    <source>
        <dbReference type="EMBL" id="KAI4859644.1"/>
    </source>
</evidence>
<name>A0ACB9YJS3_9PEZI</name>
<comment type="caution">
    <text evidence="1">The sequence shown here is derived from an EMBL/GenBank/DDBJ whole genome shotgun (WGS) entry which is preliminary data.</text>
</comment>
<accession>A0ACB9YJS3</accession>
<reference evidence="1 2" key="1">
    <citation type="journal article" date="2022" name="New Phytol.">
        <title>Ecological generalism drives hyperdiversity of secondary metabolite gene clusters in xylarialean endophytes.</title>
        <authorList>
            <person name="Franco M.E.E."/>
            <person name="Wisecaver J.H."/>
            <person name="Arnold A.E."/>
            <person name="Ju Y.M."/>
            <person name="Slot J.C."/>
            <person name="Ahrendt S."/>
            <person name="Moore L.P."/>
            <person name="Eastman K.E."/>
            <person name="Scott K."/>
            <person name="Konkel Z."/>
            <person name="Mondo S.J."/>
            <person name="Kuo A."/>
            <person name="Hayes R.D."/>
            <person name="Haridas S."/>
            <person name="Andreopoulos B."/>
            <person name="Riley R."/>
            <person name="LaButti K."/>
            <person name="Pangilinan J."/>
            <person name="Lipzen A."/>
            <person name="Amirebrahimi M."/>
            <person name="Yan J."/>
            <person name="Adam C."/>
            <person name="Keymanesh K."/>
            <person name="Ng V."/>
            <person name="Louie K."/>
            <person name="Northen T."/>
            <person name="Drula E."/>
            <person name="Henrissat B."/>
            <person name="Hsieh H.M."/>
            <person name="Youens-Clark K."/>
            <person name="Lutzoni F."/>
            <person name="Miadlikowska J."/>
            <person name="Eastwood D.C."/>
            <person name="Hamelin R.C."/>
            <person name="Grigoriev I.V."/>
            <person name="U'Ren J.M."/>
        </authorList>
    </citation>
    <scope>NUCLEOTIDE SEQUENCE [LARGE SCALE GENOMIC DNA]</scope>
    <source>
        <strain evidence="1 2">CBS 119005</strain>
    </source>
</reference>
<sequence length="479" mass="55575">MVHLGFPQLPGYDSFSRFELCRQWIGYCDKNHKCKPLATSDMPKRLIYVGRDIRHGCVKLVAGTQISTDRYIVLSHRWGNTGNTSFPSTRSWNIAKFQKEIELSELPQTFQDAIVTTRKLGVRYLWIDSLCIIQDDEKDWCSESQRMGAIYSSAYCTIAATCAASVTDGFLKSRRERAYVTMLVPQREPFYVSEAIDDFRKDVEESELNHRGWVMQERALSNRTLYFSDTQVYWQCGEGVRCETLTKMKNRRAAFIGDPRFPSTALRYYKGGRIQFFQYIYEKYSTLDFTFDTDRPIAIRGLERRLIDAFNTKGHYGIFESYLARSLLWQRRDVSLYRIDFPSHRKIPSWSWMAYKGSIKYMDIPFGTANWCADVEMMKSTTDSLNISAIVRSLERSTRGNRSDIILDQDQESIWGDLSSLRCAVVGSQRSNNQGKTHYIILLQPSPDRSGAYERIGVGRLPQTCINWDRSLRERVDII</sequence>
<gene>
    <name evidence="1" type="ORF">F4820DRAFT_462337</name>
</gene>
<protein>
    <submittedName>
        <fullName evidence="1">Heterokaryon incompatibility protein-domain-containing protein</fullName>
    </submittedName>
</protein>
<dbReference type="EMBL" id="MU393621">
    <property type="protein sequence ID" value="KAI4859644.1"/>
    <property type="molecule type" value="Genomic_DNA"/>
</dbReference>
<dbReference type="Proteomes" id="UP001497700">
    <property type="component" value="Unassembled WGS sequence"/>
</dbReference>